<dbReference type="AlphaFoldDB" id="A0A9C6TU28"/>
<evidence type="ECO:0000313" key="2">
    <source>
        <dbReference type="Proteomes" id="UP000504606"/>
    </source>
</evidence>
<dbReference type="OrthoDB" id="10041151at2759"/>
<name>A0A9C6TU28_FRAOC</name>
<feature type="region of interest" description="Disordered" evidence="1">
    <location>
        <begin position="44"/>
        <end position="67"/>
    </location>
</feature>
<gene>
    <name evidence="3" type="primary">LOC127749189</name>
</gene>
<organism evidence="2 3">
    <name type="scientific">Frankliniella occidentalis</name>
    <name type="common">Western flower thrips</name>
    <name type="synonym">Euthrips occidentalis</name>
    <dbReference type="NCBI Taxonomy" id="133901"/>
    <lineage>
        <taxon>Eukaryota</taxon>
        <taxon>Metazoa</taxon>
        <taxon>Ecdysozoa</taxon>
        <taxon>Arthropoda</taxon>
        <taxon>Hexapoda</taxon>
        <taxon>Insecta</taxon>
        <taxon>Pterygota</taxon>
        <taxon>Neoptera</taxon>
        <taxon>Paraneoptera</taxon>
        <taxon>Thysanoptera</taxon>
        <taxon>Terebrantia</taxon>
        <taxon>Thripoidea</taxon>
        <taxon>Thripidae</taxon>
        <taxon>Frankliniella</taxon>
    </lineage>
</organism>
<proteinExistence type="predicted"/>
<sequence>MDARSTPYPPTTPSTPLTACSLFSLQSSLVVLADAQTAALRYSEGGSLSDSGISDTGSDQEASERERRLAGLRRLARQLEAVLRPGSSALDGMRERILQAEAELRGLQRACRDLIVRTAVCASRTGPAAAAAATETCKEAPGGPRARTSG</sequence>
<keyword evidence="2" id="KW-1185">Reference proteome</keyword>
<feature type="compositionally biased region" description="Polar residues" evidence="1">
    <location>
        <begin position="46"/>
        <end position="60"/>
    </location>
</feature>
<protein>
    <submittedName>
        <fullName evidence="3">Klarsicht protein-like</fullName>
    </submittedName>
</protein>
<dbReference type="Proteomes" id="UP000504606">
    <property type="component" value="Unplaced"/>
</dbReference>
<reference evidence="3" key="1">
    <citation type="submission" date="2025-08" db="UniProtKB">
        <authorList>
            <consortium name="RefSeq"/>
        </authorList>
    </citation>
    <scope>IDENTIFICATION</scope>
    <source>
        <tissue evidence="3">Whole organism</tissue>
    </source>
</reference>
<dbReference type="KEGG" id="foc:127749189"/>
<dbReference type="RefSeq" id="XP_052122325.1">
    <property type="nucleotide sequence ID" value="XM_052266365.1"/>
</dbReference>
<evidence type="ECO:0000256" key="1">
    <source>
        <dbReference type="SAM" id="MobiDB-lite"/>
    </source>
</evidence>
<accession>A0A9C6TU28</accession>
<dbReference type="GeneID" id="127749189"/>
<evidence type="ECO:0000313" key="3">
    <source>
        <dbReference type="RefSeq" id="XP_052122325.1"/>
    </source>
</evidence>
<feature type="region of interest" description="Disordered" evidence="1">
    <location>
        <begin position="130"/>
        <end position="150"/>
    </location>
</feature>